<feature type="non-terminal residue" evidence="1">
    <location>
        <position position="1"/>
    </location>
</feature>
<organism evidence="1">
    <name type="scientific">Arion vulgaris</name>
    <dbReference type="NCBI Taxonomy" id="1028688"/>
    <lineage>
        <taxon>Eukaryota</taxon>
        <taxon>Metazoa</taxon>
        <taxon>Spiralia</taxon>
        <taxon>Lophotrochozoa</taxon>
        <taxon>Mollusca</taxon>
        <taxon>Gastropoda</taxon>
        <taxon>Heterobranchia</taxon>
        <taxon>Euthyneura</taxon>
        <taxon>Panpulmonata</taxon>
        <taxon>Eupulmonata</taxon>
        <taxon>Stylommatophora</taxon>
        <taxon>Helicina</taxon>
        <taxon>Arionoidea</taxon>
        <taxon>Arionidae</taxon>
        <taxon>Arion</taxon>
    </lineage>
</organism>
<protein>
    <submittedName>
        <fullName evidence="1">Uncharacterized protein</fullName>
    </submittedName>
</protein>
<gene>
    <name evidence="1" type="primary">ORF223130</name>
</gene>
<proteinExistence type="predicted"/>
<reference evidence="1" key="1">
    <citation type="submission" date="2014-12" db="EMBL/GenBank/DDBJ databases">
        <title>Insight into the proteome of Arion vulgaris.</title>
        <authorList>
            <person name="Aradska J."/>
            <person name="Bulat T."/>
            <person name="Smidak R."/>
            <person name="Sarate P."/>
            <person name="Gangsoo J."/>
            <person name="Sialana F."/>
            <person name="Bilban M."/>
            <person name="Lubec G."/>
        </authorList>
    </citation>
    <scope>NUCLEOTIDE SEQUENCE</scope>
    <source>
        <tissue evidence="1">Skin</tissue>
    </source>
</reference>
<sequence>IFSYIKAVQISTSTKLHSHSLFAEVSNLLVVGETCITNKQVCRTAMFNTVPAATMRPYDTCLAPYFTHRL</sequence>
<accession>A0A0B7C4T1</accession>
<name>A0A0B7C4T1_9EUPU</name>
<dbReference type="EMBL" id="HACG01053341">
    <property type="protein sequence ID" value="CEL00212.1"/>
    <property type="molecule type" value="Transcribed_RNA"/>
</dbReference>
<evidence type="ECO:0000313" key="1">
    <source>
        <dbReference type="EMBL" id="CEL00212.1"/>
    </source>
</evidence>
<dbReference type="AlphaFoldDB" id="A0A0B7C4T1"/>